<evidence type="ECO:0000313" key="2">
    <source>
        <dbReference type="Proteomes" id="UP000824469"/>
    </source>
</evidence>
<keyword evidence="2" id="KW-1185">Reference proteome</keyword>
<feature type="non-terminal residue" evidence="1">
    <location>
        <position position="1"/>
    </location>
</feature>
<feature type="non-terminal residue" evidence="1">
    <location>
        <position position="94"/>
    </location>
</feature>
<gene>
    <name evidence="1" type="ORF">KI387_011854</name>
</gene>
<proteinExistence type="predicted"/>
<evidence type="ECO:0008006" key="3">
    <source>
        <dbReference type="Google" id="ProtNLM"/>
    </source>
</evidence>
<dbReference type="Proteomes" id="UP000824469">
    <property type="component" value="Unassembled WGS sequence"/>
</dbReference>
<dbReference type="OMA" id="ASHDKNW"/>
<reference evidence="1 2" key="1">
    <citation type="journal article" date="2021" name="Nat. Plants">
        <title>The Taxus genome provides insights into paclitaxel biosynthesis.</title>
        <authorList>
            <person name="Xiong X."/>
            <person name="Gou J."/>
            <person name="Liao Q."/>
            <person name="Li Y."/>
            <person name="Zhou Q."/>
            <person name="Bi G."/>
            <person name="Li C."/>
            <person name="Du R."/>
            <person name="Wang X."/>
            <person name="Sun T."/>
            <person name="Guo L."/>
            <person name="Liang H."/>
            <person name="Lu P."/>
            <person name="Wu Y."/>
            <person name="Zhang Z."/>
            <person name="Ro D.K."/>
            <person name="Shang Y."/>
            <person name="Huang S."/>
            <person name="Yan J."/>
        </authorList>
    </citation>
    <scope>NUCLEOTIDE SEQUENCE [LARGE SCALE GENOMIC DNA]</scope>
    <source>
        <strain evidence="1">Ta-2019</strain>
    </source>
</reference>
<evidence type="ECO:0000313" key="1">
    <source>
        <dbReference type="EMBL" id="KAH9300271.1"/>
    </source>
</evidence>
<dbReference type="AlphaFoldDB" id="A0AA38CIM0"/>
<sequence>DTKTPSHFVKKNHAEIQIIGNLDDGVQTRRIIGSASELVNFSLLSKIELKNFAEASHDKNWIKAMEEELDQIEKNEIWELVPRPKDQNVIGTKW</sequence>
<protein>
    <recommendedName>
        <fullName evidence="3">Gag-pol polyprotein</fullName>
    </recommendedName>
</protein>
<name>A0AA38CIM0_TAXCH</name>
<organism evidence="1 2">
    <name type="scientific">Taxus chinensis</name>
    <name type="common">Chinese yew</name>
    <name type="synonym">Taxus wallichiana var. chinensis</name>
    <dbReference type="NCBI Taxonomy" id="29808"/>
    <lineage>
        <taxon>Eukaryota</taxon>
        <taxon>Viridiplantae</taxon>
        <taxon>Streptophyta</taxon>
        <taxon>Embryophyta</taxon>
        <taxon>Tracheophyta</taxon>
        <taxon>Spermatophyta</taxon>
        <taxon>Pinopsida</taxon>
        <taxon>Pinidae</taxon>
        <taxon>Conifers II</taxon>
        <taxon>Cupressales</taxon>
        <taxon>Taxaceae</taxon>
        <taxon>Taxus</taxon>
    </lineage>
</organism>
<dbReference type="EMBL" id="JAHRHJ020000009">
    <property type="protein sequence ID" value="KAH9300271.1"/>
    <property type="molecule type" value="Genomic_DNA"/>
</dbReference>
<accession>A0AA38CIM0</accession>
<comment type="caution">
    <text evidence="1">The sequence shown here is derived from an EMBL/GenBank/DDBJ whole genome shotgun (WGS) entry which is preliminary data.</text>
</comment>